<evidence type="ECO:0000313" key="2">
    <source>
        <dbReference type="WBParaSite" id="ES5_v2.g18109.t1"/>
    </source>
</evidence>
<sequence>MNSSFVPAFTSYRNPVNYDTDTSEEQISDDDTSDGEDDHNDSVEIFRTGPTAERDMFHNSNNFSILIDDPAPVSSESPASPEVVWETPEQPRVIRSTFGSTFKVPNKKAKDLNSEEIEKIMLKQKHLDFNHITQQPLPNGYNTLLFQKGRDDIPKKTKYVKCSKCPKIYIKSGGHLNRHQETHKITTTISSALLKQSQDLSSLDAVVLRDFDESEKTIVAKAFAECSVDGLLPFALIDKQSIRHLVVQLVNLGAQRRIAAPPNPTFPCRNTIKNASMKLAESRQQNFILKIDDLFKLCKGAISVDYGERLHDYLCIVLHVIREKGGKLLLSEYIVGFEATDGNKTSEQVWKNIVDALEPIGIAEFMLRQMVGVSDEGSNFIKAFKNNLPSSIRCAAHVFNTCPKRTTKLYAKPISNSKYSFSFMEKECIKDAATLLSNVHQFVNIINRKKNVCEIIGKKLKSHCDTRFLSNLNCLRDLESQMDVLFNSQLTSPPFIGEGEQFLFDEIYSNRRTLHCLIAIFSMFENPVISLQSATEPTLHKVWPMVMDITRKLEQLLTTSDETGRTLAKATLAALERKTSKGFITDLHKTATVLNPSTRKLNGVSTIERQRVYTLIRSKLDLPSRQIHHRPQSSMEVPDEDADELNAYLNSTYTNITSPDFDLLKFWNDRREQFPQLFHIAMKINCIPATSCSPERSFSVMKHLLSDHRSSLGAETVKRIMIGKSFKDFI</sequence>
<reference evidence="2" key="1">
    <citation type="submission" date="2022-11" db="UniProtKB">
        <authorList>
            <consortium name="WormBaseParasite"/>
        </authorList>
    </citation>
    <scope>IDENTIFICATION</scope>
</reference>
<name>A0AC34FLK6_9BILA</name>
<accession>A0AC34FLK6</accession>
<dbReference type="Proteomes" id="UP000887579">
    <property type="component" value="Unplaced"/>
</dbReference>
<proteinExistence type="predicted"/>
<organism evidence="1 2">
    <name type="scientific">Panagrolaimus sp. ES5</name>
    <dbReference type="NCBI Taxonomy" id="591445"/>
    <lineage>
        <taxon>Eukaryota</taxon>
        <taxon>Metazoa</taxon>
        <taxon>Ecdysozoa</taxon>
        <taxon>Nematoda</taxon>
        <taxon>Chromadorea</taxon>
        <taxon>Rhabditida</taxon>
        <taxon>Tylenchina</taxon>
        <taxon>Panagrolaimomorpha</taxon>
        <taxon>Panagrolaimoidea</taxon>
        <taxon>Panagrolaimidae</taxon>
        <taxon>Panagrolaimus</taxon>
    </lineage>
</organism>
<protein>
    <submittedName>
        <fullName evidence="2">HAT C-terminal dimerisation domain-containing protein</fullName>
    </submittedName>
</protein>
<dbReference type="WBParaSite" id="ES5_v2.g18109.t1">
    <property type="protein sequence ID" value="ES5_v2.g18109.t1"/>
    <property type="gene ID" value="ES5_v2.g18109"/>
</dbReference>
<evidence type="ECO:0000313" key="1">
    <source>
        <dbReference type="Proteomes" id="UP000887579"/>
    </source>
</evidence>